<reference evidence="1" key="1">
    <citation type="submission" date="2014-05" db="EMBL/GenBank/DDBJ databases">
        <authorList>
            <person name="Chronopoulou M."/>
        </authorList>
    </citation>
    <scope>NUCLEOTIDE SEQUENCE</scope>
    <source>
        <tissue evidence="1">Whole organism</tissue>
    </source>
</reference>
<dbReference type="EMBL" id="HACA01001622">
    <property type="protein sequence ID" value="CDW18983.1"/>
    <property type="molecule type" value="Transcribed_RNA"/>
</dbReference>
<sequence>MDLIIIRINYLSDCGNCVLSKRASKYNFNYLVHLFPFGHKQTFIHKSYLMADG</sequence>
<proteinExistence type="predicted"/>
<protein>
    <submittedName>
        <fullName evidence="1">Uncharacterized protein</fullName>
    </submittedName>
</protein>
<accession>A0A0K2SZ11</accession>
<organism evidence="1">
    <name type="scientific">Lepeophtheirus salmonis</name>
    <name type="common">Salmon louse</name>
    <name type="synonym">Caligus salmonis</name>
    <dbReference type="NCBI Taxonomy" id="72036"/>
    <lineage>
        <taxon>Eukaryota</taxon>
        <taxon>Metazoa</taxon>
        <taxon>Ecdysozoa</taxon>
        <taxon>Arthropoda</taxon>
        <taxon>Crustacea</taxon>
        <taxon>Multicrustacea</taxon>
        <taxon>Hexanauplia</taxon>
        <taxon>Copepoda</taxon>
        <taxon>Siphonostomatoida</taxon>
        <taxon>Caligidae</taxon>
        <taxon>Lepeophtheirus</taxon>
    </lineage>
</organism>
<dbReference type="AlphaFoldDB" id="A0A0K2SZ11"/>
<evidence type="ECO:0000313" key="1">
    <source>
        <dbReference type="EMBL" id="CDW18983.1"/>
    </source>
</evidence>
<name>A0A0K2SZ11_LEPSM</name>